<dbReference type="Pfam" id="PF00440">
    <property type="entry name" value="TetR_N"/>
    <property type="match status" value="1"/>
</dbReference>
<dbReference type="InterPro" id="IPR050109">
    <property type="entry name" value="HTH-type_TetR-like_transc_reg"/>
</dbReference>
<feature type="domain" description="HTH tetR-type" evidence="5">
    <location>
        <begin position="11"/>
        <end position="71"/>
    </location>
</feature>
<evidence type="ECO:0000259" key="5">
    <source>
        <dbReference type="PROSITE" id="PS50977"/>
    </source>
</evidence>
<evidence type="ECO:0000256" key="4">
    <source>
        <dbReference type="PROSITE-ProRule" id="PRU00335"/>
    </source>
</evidence>
<dbReference type="PRINTS" id="PR00455">
    <property type="entry name" value="HTHTETR"/>
</dbReference>
<dbReference type="EMBL" id="QFWX01000006">
    <property type="protein sequence ID" value="PXX89651.1"/>
    <property type="molecule type" value="Genomic_DNA"/>
</dbReference>
<proteinExistence type="predicted"/>
<sequence length="204" mass="23292">MKPAPRQERAIRKRNALLAAAFDEFSSQGFEATTAKSIADRAGVATGTFYQYFHNKQDALLEITQQRFAQLQQHLQVPEARLGVTPDNNADIRGIFRQALGFLYDFHQQESGLHEVLEYRRRVDPALAELMDNGETVLMERVRAFVARYVRDGVETTAFCLFSMAEGMVHRHVFQGHQDVQRDDLIERGTQILAAYFENQNNNG</sequence>
<dbReference type="AlphaFoldDB" id="A0A2V3ZI49"/>
<evidence type="ECO:0000256" key="2">
    <source>
        <dbReference type="ARBA" id="ARBA00023125"/>
    </source>
</evidence>
<protein>
    <recommendedName>
        <fullName evidence="5">HTH tetR-type domain-containing protein</fullName>
    </recommendedName>
</protein>
<dbReference type="OrthoDB" id="63332at2"/>
<evidence type="ECO:0000313" key="6">
    <source>
        <dbReference type="EMBL" id="PXX89651.1"/>
    </source>
</evidence>
<feature type="DNA-binding region" description="H-T-H motif" evidence="4">
    <location>
        <begin position="34"/>
        <end position="53"/>
    </location>
</feature>
<accession>A0A2V3ZI49</accession>
<dbReference type="PANTHER" id="PTHR30055">
    <property type="entry name" value="HTH-TYPE TRANSCRIPTIONAL REGULATOR RUTR"/>
    <property type="match status" value="1"/>
</dbReference>
<dbReference type="InterPro" id="IPR023772">
    <property type="entry name" value="DNA-bd_HTH_TetR-type_CS"/>
</dbReference>
<dbReference type="GO" id="GO:0003700">
    <property type="term" value="F:DNA-binding transcription factor activity"/>
    <property type="evidence" value="ECO:0007669"/>
    <property type="project" value="TreeGrafter"/>
</dbReference>
<dbReference type="InterPro" id="IPR009057">
    <property type="entry name" value="Homeodomain-like_sf"/>
</dbReference>
<reference evidence="6 7" key="2">
    <citation type="submission" date="2018-06" db="EMBL/GenBank/DDBJ databases">
        <title>Marinobactersediminissp. nov, a moderately halophilic bacterium isolated from marine solar saltern.</title>
        <authorList>
            <person name="Zhang Y."/>
        </authorList>
    </citation>
    <scope>NUCLEOTIDE SEQUENCE [LARGE SCALE GENOMIC DNA]</scope>
    <source>
        <strain evidence="6 7">F01</strain>
    </source>
</reference>
<dbReference type="SUPFAM" id="SSF46689">
    <property type="entry name" value="Homeodomain-like"/>
    <property type="match status" value="1"/>
</dbReference>
<reference evidence="7" key="1">
    <citation type="submission" date="2018-05" db="EMBL/GenBank/DDBJ databases">
        <authorList>
            <person name="Lu D."/>
        </authorList>
    </citation>
    <scope>NUCLEOTIDE SEQUENCE [LARGE SCALE GENOMIC DNA]</scope>
    <source>
        <strain evidence="7">F01</strain>
    </source>
</reference>
<comment type="caution">
    <text evidence="6">The sequence shown here is derived from an EMBL/GenBank/DDBJ whole genome shotgun (WGS) entry which is preliminary data.</text>
</comment>
<keyword evidence="7" id="KW-1185">Reference proteome</keyword>
<keyword evidence="2 4" id="KW-0238">DNA-binding</keyword>
<keyword evidence="1" id="KW-0805">Transcription regulation</keyword>
<dbReference type="GO" id="GO:0000976">
    <property type="term" value="F:transcription cis-regulatory region binding"/>
    <property type="evidence" value="ECO:0007669"/>
    <property type="project" value="TreeGrafter"/>
</dbReference>
<keyword evidence="3" id="KW-0804">Transcription</keyword>
<dbReference type="Gene3D" id="1.10.357.10">
    <property type="entry name" value="Tetracycline Repressor, domain 2"/>
    <property type="match status" value="1"/>
</dbReference>
<dbReference type="InterPro" id="IPR036271">
    <property type="entry name" value="Tet_transcr_reg_TetR-rel_C_sf"/>
</dbReference>
<dbReference type="PROSITE" id="PS50977">
    <property type="entry name" value="HTH_TETR_2"/>
    <property type="match status" value="1"/>
</dbReference>
<name>A0A2V3ZI49_9GAMM</name>
<dbReference type="Proteomes" id="UP000253987">
    <property type="component" value="Unassembled WGS sequence"/>
</dbReference>
<organism evidence="6 7">
    <name type="scientific">Marinobacter vulgaris</name>
    <dbReference type="NCBI Taxonomy" id="1928331"/>
    <lineage>
        <taxon>Bacteria</taxon>
        <taxon>Pseudomonadati</taxon>
        <taxon>Pseudomonadota</taxon>
        <taxon>Gammaproteobacteria</taxon>
        <taxon>Pseudomonadales</taxon>
        <taxon>Marinobacteraceae</taxon>
        <taxon>Marinobacter</taxon>
    </lineage>
</organism>
<evidence type="ECO:0000256" key="3">
    <source>
        <dbReference type="ARBA" id="ARBA00023163"/>
    </source>
</evidence>
<evidence type="ECO:0000256" key="1">
    <source>
        <dbReference type="ARBA" id="ARBA00023015"/>
    </source>
</evidence>
<dbReference type="SUPFAM" id="SSF48498">
    <property type="entry name" value="Tetracyclin repressor-like, C-terminal domain"/>
    <property type="match status" value="1"/>
</dbReference>
<dbReference type="InterPro" id="IPR001647">
    <property type="entry name" value="HTH_TetR"/>
</dbReference>
<dbReference type="RefSeq" id="WP_114613865.1">
    <property type="nucleotide sequence ID" value="NZ_QFWX01000006.1"/>
</dbReference>
<evidence type="ECO:0000313" key="7">
    <source>
        <dbReference type="Proteomes" id="UP000253987"/>
    </source>
</evidence>
<dbReference type="PANTHER" id="PTHR30055:SF234">
    <property type="entry name" value="HTH-TYPE TRANSCRIPTIONAL REGULATOR BETI"/>
    <property type="match status" value="1"/>
</dbReference>
<gene>
    <name evidence="6" type="ORF">DIT71_14135</name>
</gene>
<dbReference type="PROSITE" id="PS01081">
    <property type="entry name" value="HTH_TETR_1"/>
    <property type="match status" value="1"/>
</dbReference>